<dbReference type="EMBL" id="VIKS01000008">
    <property type="protein sequence ID" value="TQV87425.1"/>
    <property type="molecule type" value="Genomic_DNA"/>
</dbReference>
<feature type="region of interest" description="Disordered" evidence="1">
    <location>
        <begin position="1263"/>
        <end position="1282"/>
    </location>
</feature>
<reference evidence="3 4" key="1">
    <citation type="submission" date="2019-07" db="EMBL/GenBank/DDBJ databases">
        <title>Draft genome for Aliikangiella sp. M105.</title>
        <authorList>
            <person name="Wang G."/>
        </authorList>
    </citation>
    <scope>NUCLEOTIDE SEQUENCE [LARGE SCALE GENOMIC DNA]</scope>
    <source>
        <strain evidence="3 4">M105</strain>
    </source>
</reference>
<feature type="compositionally biased region" description="Low complexity" evidence="1">
    <location>
        <begin position="203"/>
        <end position="217"/>
    </location>
</feature>
<feature type="compositionally biased region" description="Basic and acidic residues" evidence="1">
    <location>
        <begin position="90"/>
        <end position="103"/>
    </location>
</feature>
<name>A0A545UD92_9GAMM</name>
<proteinExistence type="predicted"/>
<feature type="region of interest" description="Disordered" evidence="1">
    <location>
        <begin position="126"/>
        <end position="240"/>
    </location>
</feature>
<evidence type="ECO:0000313" key="4">
    <source>
        <dbReference type="Proteomes" id="UP000315439"/>
    </source>
</evidence>
<gene>
    <name evidence="3" type="ORF">FLL46_13355</name>
</gene>
<dbReference type="Proteomes" id="UP000315439">
    <property type="component" value="Unassembled WGS sequence"/>
</dbReference>
<feature type="compositionally biased region" description="Low complexity" evidence="1">
    <location>
        <begin position="1265"/>
        <end position="1280"/>
    </location>
</feature>
<dbReference type="Pfam" id="PF13699">
    <property type="entry name" value="eCIS_core"/>
    <property type="match status" value="1"/>
</dbReference>
<sequence length="1568" mass="169932">MAIKAIAEGNKSQTSRINTSKPKGTQPQLQAKASEKTSNLSSLITGALTDDVNAESPVTSDNRFDSNLATPDHTVESNANKNSISRKKTNHEDISSESPKKNNDNGNISSLSHLIRSSGVQAKLKIGAPNDKFEQEADRVADKVVSISSQSPAQSPSPAAPQNQGKGNSVQSLSQGQATQSKQNSSATAGKPSTQARTKIQTLPSSKPNLSKSPQQQGNQNAERNQEQNDEAEPTLQTKLMVQRGFMDLNDELGSQFSGGLLTRLIQSKSNRGDSDSSAENTASASFESSLSQSKGGGSPLPDNTRSEMESGIGADFSNVRVHTDSNAAQMSQNINAKAFTHGSDIYFNQGQYNPSSTGGKHLLAHELTHTVQQGASAQKSQQSNRSNQSNQSGDIQSKPDTHAEKAEPEVLPAQTSAEANNPQISTQSVQPKIQRGWLGDAWDAVSGAASAAVDWAADQLNAALDWAKEKFADFVQEIPGYKLVSVVLGQDPITGTPVARNGRNFIEAGLDIIPFGDKFQRKLEETGAMEEAATWLDGQIALVDISLSSITNSISRFWDSLSITDLGNVPAVLNRAANIVRAPVARVVTFATNIASKLLEIVKNAVLDALVTFVKDHTRGYPLLTVILGKDPITEEVVERNGMNLIRGFMLLSESGEEQLRQMEETGSLQRAADWIDGAVARLDLSWEAIQNMFSRAWDLVSIESLMNPIAAFQELANIFLEPAGRILRFLVEVAIKILQLIKDALISRLVAYARTVRGYPLLTVILGRDPFSGDPVLRNTENIIHGFMSLMEGGEAQFQEMKSSGAIGRLSARVEAAMGRLNFTWEYIRGLFTTAWESFSLADLAAPLEAFARLLGIFGDPLMRLIAFVWEIIKIVVEVLLIMMNFPFDLINNIITRAMEAIEDIKRDPIGFLKNLIRAVKQGFVQFFDNILTHLLNGVTDWLFGELGDAGITPPPDLSFGSILGLVLEILGITVDRIWAKLAERIGQERVDRVRSMIDRLTGIWTFVKDVMERGVVAIWEYIQERLSNLWNTVLDAIKNWIVTRIIQRVTAKLLSMLDPTGIMAVINGAIAFYNAVQSFIRYLRELLEIVNSFVVGVAEIARGDVSRAANFLEGALASGIPVAIGFLANQVGLSGLGRRIGEMIETVRGMVDTALDWLIDRAVAAGTALFEMGRNAVGAVRSAISNWWSARDEFTSEDGESHSVYITGSGSNARLMVASDPKTYREFLDTVTVPANKQADKTEAEGIADELDTAIQQAAVEGSSPAAAPGSSAAPAADHATNIQTLVTRLGDVTARFMPVSATTQSTPTIYGGHVHGFGSSASVMRLTSLHPTGSSPSSSLTNPPWSALRRRMDGGGTYYVRGHLLNDNLGGPGNTWDNLTPLTQTANNRSSASHLHGFETPVKDAIDAGKIANFVVHANYGRPSRSADATYFRAQGNPDDDVRADIVEAEEKIPNNLDCRAHEVDPTTGATGAEIKVFQVDNSIDTNRNNYSLSPTPKETVYLNDMSKSELMGLSGIGDALAQGIIDNRPFRTKAQLQSKVHIAEGRWAQMQRTPGKSVRIYRA</sequence>
<dbReference type="SUPFAM" id="SSF81585">
    <property type="entry name" value="PsbU/PolX domain-like"/>
    <property type="match status" value="1"/>
</dbReference>
<feature type="region of interest" description="Disordered" evidence="1">
    <location>
        <begin position="372"/>
        <end position="408"/>
    </location>
</feature>
<feature type="compositionally biased region" description="Low complexity" evidence="1">
    <location>
        <begin position="148"/>
        <end position="162"/>
    </location>
</feature>
<dbReference type="RefSeq" id="WP_142894145.1">
    <property type="nucleotide sequence ID" value="NZ_ML660164.1"/>
</dbReference>
<feature type="region of interest" description="Disordered" evidence="1">
    <location>
        <begin position="1"/>
        <end position="114"/>
    </location>
</feature>
<dbReference type="Gene3D" id="3.40.570.10">
    <property type="entry name" value="Extracellular Endonuclease, subunit A"/>
    <property type="match status" value="1"/>
</dbReference>
<keyword evidence="4" id="KW-1185">Reference proteome</keyword>
<feature type="domain" description="eCIS core" evidence="2">
    <location>
        <begin position="300"/>
        <end position="376"/>
    </location>
</feature>
<feature type="compositionally biased region" description="Basic and acidic residues" evidence="1">
    <location>
        <begin position="398"/>
        <end position="408"/>
    </location>
</feature>
<feature type="compositionally biased region" description="Low complexity" evidence="1">
    <location>
        <begin position="373"/>
        <end position="393"/>
    </location>
</feature>
<dbReference type="InterPro" id="IPR044929">
    <property type="entry name" value="DNA/RNA_non-sp_Endonuclease_sf"/>
</dbReference>
<feature type="compositionally biased region" description="Polar residues" evidence="1">
    <location>
        <begin position="56"/>
        <end position="69"/>
    </location>
</feature>
<feature type="compositionally biased region" description="Polar residues" evidence="1">
    <location>
        <begin position="269"/>
        <end position="283"/>
    </location>
</feature>
<accession>A0A545UD92</accession>
<comment type="caution">
    <text evidence="3">The sequence shown here is derived from an EMBL/GenBank/DDBJ whole genome shotgun (WGS) entry which is preliminary data.</text>
</comment>
<feature type="compositionally biased region" description="Polar residues" evidence="1">
    <location>
        <begin position="10"/>
        <end position="44"/>
    </location>
</feature>
<evidence type="ECO:0000259" key="2">
    <source>
        <dbReference type="Pfam" id="PF13699"/>
    </source>
</evidence>
<feature type="compositionally biased region" description="Polar residues" evidence="1">
    <location>
        <begin position="163"/>
        <end position="202"/>
    </location>
</feature>
<dbReference type="InterPro" id="IPR025295">
    <property type="entry name" value="eCIS_core_dom"/>
</dbReference>
<evidence type="ECO:0000256" key="1">
    <source>
        <dbReference type="SAM" id="MobiDB-lite"/>
    </source>
</evidence>
<feature type="compositionally biased region" description="Low complexity" evidence="1">
    <location>
        <begin position="284"/>
        <end position="294"/>
    </location>
</feature>
<protein>
    <submittedName>
        <fullName evidence="3">DUF4157 domain-containing protein</fullName>
    </submittedName>
</protein>
<evidence type="ECO:0000313" key="3">
    <source>
        <dbReference type="EMBL" id="TQV87425.1"/>
    </source>
</evidence>
<feature type="compositionally biased region" description="Basic and acidic residues" evidence="1">
    <location>
        <begin position="131"/>
        <end position="142"/>
    </location>
</feature>
<dbReference type="Pfam" id="PF12836">
    <property type="entry name" value="HHH_3"/>
    <property type="match status" value="1"/>
</dbReference>
<organism evidence="3 4">
    <name type="scientific">Aliikangiella coralliicola</name>
    <dbReference type="NCBI Taxonomy" id="2592383"/>
    <lineage>
        <taxon>Bacteria</taxon>
        <taxon>Pseudomonadati</taxon>
        <taxon>Pseudomonadota</taxon>
        <taxon>Gammaproteobacteria</taxon>
        <taxon>Oceanospirillales</taxon>
        <taxon>Pleioneaceae</taxon>
        <taxon>Aliikangiella</taxon>
    </lineage>
</organism>
<dbReference type="Gene3D" id="1.10.150.320">
    <property type="entry name" value="Photosystem II 12 kDa extrinsic protein"/>
    <property type="match status" value="1"/>
</dbReference>
<feature type="region of interest" description="Disordered" evidence="1">
    <location>
        <begin position="269"/>
        <end position="311"/>
    </location>
</feature>
<dbReference type="OrthoDB" id="292792at2"/>